<dbReference type="PROSITE" id="PS50850">
    <property type="entry name" value="MFS"/>
    <property type="match status" value="1"/>
</dbReference>
<evidence type="ECO:0000256" key="4">
    <source>
        <dbReference type="ARBA" id="ARBA00023136"/>
    </source>
</evidence>
<gene>
    <name evidence="7" type="ORF">LK03_06025</name>
</gene>
<feature type="transmembrane region" description="Helical" evidence="5">
    <location>
        <begin position="316"/>
        <end position="334"/>
    </location>
</feature>
<sequence>MTQKRALDVAGAAPLGKLHYTLLFWCSFIMLFDGYDLVIYGSVVPRLMEEWALTPVIAGWMGSAALFGMMFGAVAVGPLADRLGRRKVIICSMTLASLCALATAFTWDAPSFALARFITGVGLGGAIPNIVALMNDLAPTSRRSSLTTVMLSFYSIGAMISALVAMMIIPRFGWEATFIIGGLPLLFLPWLARQLPESLHYLLEKDSAAASRLLTRIDPQVNLSQVSFEAPVRTSSAAPLSRLFAEGRGVGTVFLWLGFGMCMLMVYGLNTWLPKIMVAGGFELGSSLMFLVTLNIGATFGALGGGWLADRWGCKPTLMLFFMMAVVSLCILGIKPGPLLLNVMLLIAGATTIGTLAVIHAFAAQQYPSEIRSTGVSWCSAIGRFGGVAGPTLGGLMMSMNLPLQLNFILCAVPGVVAVFAIAMIRKRPVASPGAHGQALHARP</sequence>
<evidence type="ECO:0000313" key="8">
    <source>
        <dbReference type="Proteomes" id="UP000029493"/>
    </source>
</evidence>
<dbReference type="InterPro" id="IPR036259">
    <property type="entry name" value="MFS_trans_sf"/>
</dbReference>
<feature type="transmembrane region" description="Helical" evidence="5">
    <location>
        <begin position="340"/>
        <end position="363"/>
    </location>
</feature>
<proteinExistence type="predicted"/>
<evidence type="ECO:0000259" key="6">
    <source>
        <dbReference type="PROSITE" id="PS50850"/>
    </source>
</evidence>
<organism evidence="7 8">
    <name type="scientific">Pseudomonas cremoricolorata</name>
    <dbReference type="NCBI Taxonomy" id="157783"/>
    <lineage>
        <taxon>Bacteria</taxon>
        <taxon>Pseudomonadati</taxon>
        <taxon>Pseudomonadota</taxon>
        <taxon>Gammaproteobacteria</taxon>
        <taxon>Pseudomonadales</taxon>
        <taxon>Pseudomonadaceae</taxon>
        <taxon>Pseudomonas</taxon>
    </lineage>
</organism>
<dbReference type="AlphaFoldDB" id="A0A089WNX4"/>
<dbReference type="Gene3D" id="1.20.1250.20">
    <property type="entry name" value="MFS general substrate transporter like domains"/>
    <property type="match status" value="1"/>
</dbReference>
<dbReference type="PROSITE" id="PS00216">
    <property type="entry name" value="SUGAR_TRANSPORT_1"/>
    <property type="match status" value="1"/>
</dbReference>
<dbReference type="STRING" id="157783.LK03_06025"/>
<dbReference type="Pfam" id="PF07690">
    <property type="entry name" value="MFS_1"/>
    <property type="match status" value="1"/>
</dbReference>
<dbReference type="eggNOG" id="COG2271">
    <property type="taxonomic scope" value="Bacteria"/>
</dbReference>
<dbReference type="GO" id="GO:0046943">
    <property type="term" value="F:carboxylic acid transmembrane transporter activity"/>
    <property type="evidence" value="ECO:0007669"/>
    <property type="project" value="TreeGrafter"/>
</dbReference>
<feature type="transmembrane region" description="Helical" evidence="5">
    <location>
        <begin position="20"/>
        <end position="40"/>
    </location>
</feature>
<feature type="transmembrane region" description="Helical" evidence="5">
    <location>
        <begin position="146"/>
        <end position="168"/>
    </location>
</feature>
<protein>
    <submittedName>
        <fullName evidence="7">Major facilitator transporter</fullName>
    </submittedName>
</protein>
<evidence type="ECO:0000256" key="1">
    <source>
        <dbReference type="ARBA" id="ARBA00004141"/>
    </source>
</evidence>
<feature type="transmembrane region" description="Helical" evidence="5">
    <location>
        <begin position="88"/>
        <end position="107"/>
    </location>
</feature>
<dbReference type="InterPro" id="IPR011701">
    <property type="entry name" value="MFS"/>
</dbReference>
<keyword evidence="8" id="KW-1185">Reference proteome</keyword>
<reference evidence="7 8" key="1">
    <citation type="submission" date="2014-09" db="EMBL/GenBank/DDBJ databases">
        <authorList>
            <person name="Chan K.-G."/>
        </authorList>
    </citation>
    <scope>NUCLEOTIDE SEQUENCE [LARGE SCALE GENOMIC DNA]</scope>
    <source>
        <strain evidence="7 8">ND07</strain>
    </source>
</reference>
<comment type="subcellular location">
    <subcellularLocation>
        <location evidence="1">Membrane</location>
        <topology evidence="1">Multi-pass membrane protein</topology>
    </subcellularLocation>
</comment>
<dbReference type="KEGG" id="psw:LK03_06025"/>
<evidence type="ECO:0000256" key="3">
    <source>
        <dbReference type="ARBA" id="ARBA00022989"/>
    </source>
</evidence>
<feature type="transmembrane region" description="Helical" evidence="5">
    <location>
        <begin position="404"/>
        <end position="425"/>
    </location>
</feature>
<evidence type="ECO:0000256" key="2">
    <source>
        <dbReference type="ARBA" id="ARBA00022692"/>
    </source>
</evidence>
<feature type="domain" description="Major facilitator superfamily (MFS) profile" evidence="6">
    <location>
        <begin position="22"/>
        <end position="430"/>
    </location>
</feature>
<keyword evidence="2 5" id="KW-0812">Transmembrane</keyword>
<feature type="transmembrane region" description="Helical" evidence="5">
    <location>
        <begin position="249"/>
        <end position="268"/>
    </location>
</feature>
<dbReference type="GO" id="GO:0005886">
    <property type="term" value="C:plasma membrane"/>
    <property type="evidence" value="ECO:0007669"/>
    <property type="project" value="TreeGrafter"/>
</dbReference>
<name>A0A089WNX4_9PSED</name>
<dbReference type="PANTHER" id="PTHR23508">
    <property type="entry name" value="CARBOXYLIC ACID TRANSPORTER PROTEIN HOMOLOG"/>
    <property type="match status" value="1"/>
</dbReference>
<dbReference type="SUPFAM" id="SSF103473">
    <property type="entry name" value="MFS general substrate transporter"/>
    <property type="match status" value="1"/>
</dbReference>
<feature type="transmembrane region" description="Helical" evidence="5">
    <location>
        <begin position="52"/>
        <end position="76"/>
    </location>
</feature>
<dbReference type="RefSeq" id="WP_038411502.1">
    <property type="nucleotide sequence ID" value="NZ_CP009455.1"/>
</dbReference>
<dbReference type="EMBL" id="CP009455">
    <property type="protein sequence ID" value="AIR88849.1"/>
    <property type="molecule type" value="Genomic_DNA"/>
</dbReference>
<feature type="transmembrane region" description="Helical" evidence="5">
    <location>
        <begin position="113"/>
        <end position="134"/>
    </location>
</feature>
<feature type="transmembrane region" description="Helical" evidence="5">
    <location>
        <begin position="375"/>
        <end position="398"/>
    </location>
</feature>
<dbReference type="OrthoDB" id="7066727at2"/>
<feature type="transmembrane region" description="Helical" evidence="5">
    <location>
        <begin position="174"/>
        <end position="192"/>
    </location>
</feature>
<dbReference type="Proteomes" id="UP000029493">
    <property type="component" value="Chromosome"/>
</dbReference>
<accession>A0A089WNX4</accession>
<keyword evidence="4 5" id="KW-0472">Membrane</keyword>
<dbReference type="CDD" id="cd17365">
    <property type="entry name" value="MFS_PcaK_like"/>
    <property type="match status" value="1"/>
</dbReference>
<keyword evidence="3 5" id="KW-1133">Transmembrane helix</keyword>
<dbReference type="InterPro" id="IPR005829">
    <property type="entry name" value="Sugar_transporter_CS"/>
</dbReference>
<dbReference type="InterPro" id="IPR020846">
    <property type="entry name" value="MFS_dom"/>
</dbReference>
<evidence type="ECO:0000256" key="5">
    <source>
        <dbReference type="SAM" id="Phobius"/>
    </source>
</evidence>
<dbReference type="PANTHER" id="PTHR23508:SF10">
    <property type="entry name" value="CARBOXYLIC ACID TRANSPORTER PROTEIN HOMOLOG"/>
    <property type="match status" value="1"/>
</dbReference>
<feature type="transmembrane region" description="Helical" evidence="5">
    <location>
        <begin position="288"/>
        <end position="309"/>
    </location>
</feature>
<evidence type="ECO:0000313" key="7">
    <source>
        <dbReference type="EMBL" id="AIR88849.1"/>
    </source>
</evidence>